<comment type="caution">
    <text evidence="2">The sequence shown here is derived from an EMBL/GenBank/DDBJ whole genome shotgun (WGS) entry which is preliminary data.</text>
</comment>
<dbReference type="Gene3D" id="3.60.15.10">
    <property type="entry name" value="Ribonuclease Z/Hydroxyacylglutathione hydrolase-like"/>
    <property type="match status" value="1"/>
</dbReference>
<feature type="domain" description="Metallo-beta-lactamase" evidence="1">
    <location>
        <begin position="31"/>
        <end position="246"/>
    </location>
</feature>
<dbReference type="OrthoDB" id="420651at2"/>
<dbReference type="PATRIC" id="fig|582475.4.peg.975"/>
<organism evidence="2 3">
    <name type="scientific">Lysinibacillus xylanilyticus</name>
    <dbReference type="NCBI Taxonomy" id="582475"/>
    <lineage>
        <taxon>Bacteria</taxon>
        <taxon>Bacillati</taxon>
        <taxon>Bacillota</taxon>
        <taxon>Bacilli</taxon>
        <taxon>Bacillales</taxon>
        <taxon>Bacillaceae</taxon>
        <taxon>Lysinibacillus</taxon>
    </lineage>
</organism>
<dbReference type="EMBL" id="LFXJ01000005">
    <property type="protein sequence ID" value="KMY31988.1"/>
    <property type="molecule type" value="Genomic_DNA"/>
</dbReference>
<dbReference type="GeneID" id="96598091"/>
<dbReference type="SMART" id="SM00849">
    <property type="entry name" value="Lactamase_B"/>
    <property type="match status" value="1"/>
</dbReference>
<sequence>MNNAFCSKHFKLEQIGKGIYAAIAKEGGGAVANAGFVDLGDKVIVFDTFNTQQASEDLRFIAEKITNQTVTWVVNSHWHGDHIRGNQTFKDTIIISSEITYSKIRDVHPSRFSKQKNDIQGLIDYIQSLKEQLHQTNDPTIQYQINSLNELKESLPTLELVLPNQTFNNEITLQGTKRSAKLFTLGGGHSYCDAMLYIPDEKVIFMGDLLFVNCHPTFFEESDPVKWSNILKKVERLDIDVAVPGHGPTGTKEDISKIINYISELTSIVEKSNQNEDIEIPEIYKDWSSPEIYQQNIERLRALLTN</sequence>
<gene>
    <name evidence="2" type="ORF">ACZ11_07370</name>
</gene>
<protein>
    <submittedName>
        <fullName evidence="2">Second ring cyclase</fullName>
    </submittedName>
</protein>
<dbReference type="RefSeq" id="WP_049664946.1">
    <property type="nucleotide sequence ID" value="NZ_LFXJ01000005.1"/>
</dbReference>
<dbReference type="PANTHER" id="PTHR42951">
    <property type="entry name" value="METALLO-BETA-LACTAMASE DOMAIN-CONTAINING"/>
    <property type="match status" value="1"/>
</dbReference>
<accession>A0A0K9FCQ7</accession>
<dbReference type="Proteomes" id="UP000037326">
    <property type="component" value="Unassembled WGS sequence"/>
</dbReference>
<proteinExistence type="predicted"/>
<dbReference type="CDD" id="cd16282">
    <property type="entry name" value="metallo-hydrolase-like_MBL-fold"/>
    <property type="match status" value="1"/>
</dbReference>
<dbReference type="SUPFAM" id="SSF56281">
    <property type="entry name" value="Metallo-hydrolase/oxidoreductase"/>
    <property type="match status" value="1"/>
</dbReference>
<evidence type="ECO:0000259" key="1">
    <source>
        <dbReference type="SMART" id="SM00849"/>
    </source>
</evidence>
<name>A0A0K9FCQ7_9BACI</name>
<dbReference type="AlphaFoldDB" id="A0A0K9FCQ7"/>
<evidence type="ECO:0000313" key="3">
    <source>
        <dbReference type="Proteomes" id="UP000037326"/>
    </source>
</evidence>
<evidence type="ECO:0000313" key="2">
    <source>
        <dbReference type="EMBL" id="KMY31988.1"/>
    </source>
</evidence>
<dbReference type="InterPro" id="IPR036866">
    <property type="entry name" value="RibonucZ/Hydroxyglut_hydro"/>
</dbReference>
<dbReference type="InterPro" id="IPR001279">
    <property type="entry name" value="Metallo-B-lactamas"/>
</dbReference>
<dbReference type="InterPro" id="IPR050855">
    <property type="entry name" value="NDM-1-like"/>
</dbReference>
<dbReference type="PANTHER" id="PTHR42951:SF4">
    <property type="entry name" value="ACYL-COENZYME A THIOESTERASE MBLAC2"/>
    <property type="match status" value="1"/>
</dbReference>
<reference evidence="3" key="1">
    <citation type="submission" date="2015-07" db="EMBL/GenBank/DDBJ databases">
        <authorList>
            <consortium name="Consortium for Microbial Forensics and Genomics (microFORGE)"/>
            <person name="Knight B.M."/>
            <person name="Roberts D.P."/>
            <person name="Lin D."/>
            <person name="Hari K."/>
            <person name="Fletcher J."/>
            <person name="Melcher U."/>
            <person name="Blagden T."/>
            <person name="Winegar R.A."/>
        </authorList>
    </citation>
    <scope>NUCLEOTIDE SEQUENCE [LARGE SCALE GENOMIC DNA]</scope>
    <source>
        <strain evidence="3">DSM 23493</strain>
    </source>
</reference>
<dbReference type="Pfam" id="PF00753">
    <property type="entry name" value="Lactamase_B"/>
    <property type="match status" value="1"/>
</dbReference>